<evidence type="ECO:0000256" key="1">
    <source>
        <dbReference type="SAM" id="MobiDB-lite"/>
    </source>
</evidence>
<gene>
    <name evidence="2" type="ORF">POSPLADRAFT_1114724</name>
</gene>
<feature type="region of interest" description="Disordered" evidence="1">
    <location>
        <begin position="15"/>
        <end position="51"/>
    </location>
</feature>
<feature type="region of interest" description="Disordered" evidence="1">
    <location>
        <begin position="106"/>
        <end position="168"/>
    </location>
</feature>
<feature type="non-terminal residue" evidence="2">
    <location>
        <position position="276"/>
    </location>
</feature>
<dbReference type="OrthoDB" id="10368900at2759"/>
<sequence>MPLSLALSPFLYADDDASLHPTPGPPPSTPVARGLATHNGDSVSAASDASSPALCRPTVPLCVFPAHPSPHFLSPSVLHTPPDVPAPLYMPQPHYPRLPLPVPVHPLPHAHGRPPDADATRQTRGGRYAARDTRRENGRASAYPSRGRVQDTRRAARVTPARQTARAHRPMDVAALPALRARPASSPVIRVRGTCRKTHREIRRIADLAARCAHPPVACRLPLPDAADSIDGPTVRHPAERSREAAVRPHPCQTRVLHSRGVLLLLASAKRASPLP</sequence>
<dbReference type="Proteomes" id="UP000194127">
    <property type="component" value="Unassembled WGS sequence"/>
</dbReference>
<protein>
    <submittedName>
        <fullName evidence="2">Uncharacterized protein</fullName>
    </submittedName>
</protein>
<feature type="compositionally biased region" description="Basic and acidic residues" evidence="1">
    <location>
        <begin position="129"/>
        <end position="138"/>
    </location>
</feature>
<keyword evidence="3" id="KW-1185">Reference proteome</keyword>
<dbReference type="EMBL" id="KZ111095">
    <property type="protein sequence ID" value="OSX55708.1"/>
    <property type="molecule type" value="Genomic_DNA"/>
</dbReference>
<accession>A0A1X6MH84</accession>
<evidence type="ECO:0000313" key="3">
    <source>
        <dbReference type="Proteomes" id="UP000194127"/>
    </source>
</evidence>
<reference evidence="2 3" key="1">
    <citation type="submission" date="2017-04" db="EMBL/GenBank/DDBJ databases">
        <title>Genome Sequence of the Model Brown-Rot Fungus Postia placenta SB12.</title>
        <authorList>
            <consortium name="DOE Joint Genome Institute"/>
            <person name="Gaskell J."/>
            <person name="Kersten P."/>
            <person name="Larrondo L.F."/>
            <person name="Canessa P."/>
            <person name="Martinez D."/>
            <person name="Hibbett D."/>
            <person name="Schmoll M."/>
            <person name="Kubicek C.P."/>
            <person name="Martinez A.T."/>
            <person name="Yadav J."/>
            <person name="Master E."/>
            <person name="Magnuson J.K."/>
            <person name="James T."/>
            <person name="Yaver D."/>
            <person name="Berka R."/>
            <person name="Labutti K."/>
            <person name="Lipzen A."/>
            <person name="Aerts A."/>
            <person name="Barry K."/>
            <person name="Henrissat B."/>
            <person name="Blanchette R."/>
            <person name="Grigoriev I."/>
            <person name="Cullen D."/>
        </authorList>
    </citation>
    <scope>NUCLEOTIDE SEQUENCE [LARGE SCALE GENOMIC DNA]</scope>
    <source>
        <strain evidence="2 3">MAD-698-R-SB12</strain>
    </source>
</reference>
<dbReference type="AlphaFoldDB" id="A0A1X6MH84"/>
<dbReference type="GeneID" id="36328391"/>
<dbReference type="RefSeq" id="XP_024332502.1">
    <property type="nucleotide sequence ID" value="XM_024483442.1"/>
</dbReference>
<feature type="compositionally biased region" description="Low complexity" evidence="1">
    <location>
        <begin position="41"/>
        <end position="51"/>
    </location>
</feature>
<evidence type="ECO:0000313" key="2">
    <source>
        <dbReference type="EMBL" id="OSX55708.1"/>
    </source>
</evidence>
<name>A0A1X6MH84_9APHY</name>
<proteinExistence type="predicted"/>
<organism evidence="2 3">
    <name type="scientific">Postia placenta MAD-698-R-SB12</name>
    <dbReference type="NCBI Taxonomy" id="670580"/>
    <lineage>
        <taxon>Eukaryota</taxon>
        <taxon>Fungi</taxon>
        <taxon>Dikarya</taxon>
        <taxon>Basidiomycota</taxon>
        <taxon>Agaricomycotina</taxon>
        <taxon>Agaricomycetes</taxon>
        <taxon>Polyporales</taxon>
        <taxon>Adustoporiaceae</taxon>
        <taxon>Rhodonia</taxon>
    </lineage>
</organism>